<evidence type="ECO:0000259" key="1">
    <source>
        <dbReference type="Pfam" id="PF04326"/>
    </source>
</evidence>
<accession>X1AKE2</accession>
<name>X1AKE2_9ZZZZ</name>
<proteinExistence type="predicted"/>
<dbReference type="Gene3D" id="3.30.950.30">
    <property type="entry name" value="Schlafen, AAA domain"/>
    <property type="match status" value="1"/>
</dbReference>
<comment type="caution">
    <text evidence="2">The sequence shown here is derived from an EMBL/GenBank/DDBJ whole genome shotgun (WGS) entry which is preliminary data.</text>
</comment>
<evidence type="ECO:0000313" key="2">
    <source>
        <dbReference type="EMBL" id="GAG70022.1"/>
    </source>
</evidence>
<protein>
    <recommendedName>
        <fullName evidence="1">Schlafen AlbA-2 domain-containing protein</fullName>
    </recommendedName>
</protein>
<dbReference type="InterPro" id="IPR038461">
    <property type="entry name" value="Schlafen_AlbA_2_dom_sf"/>
</dbReference>
<dbReference type="AlphaFoldDB" id="X1AKE2"/>
<sequence>MINFDDLIKYENENTCLDFKAIQYEKSQYEELIKDIMSMANADVENDRYIIIGVKHKPSGDRKMLNIKKEEFIDSAIYQQIIRENIEPDIKLDYFPYEHEGNLLGIFKISNCFNQAYMMKKDFGKLKKGDSFIRKGTNVSRMMRRDYDAIFEKKLKKDKFDGKIQLSFSGYGSSHEIELTVTSDIKLPSQRAAEKIKKIIKERKRIGCYTT</sequence>
<dbReference type="EMBL" id="BART01000298">
    <property type="protein sequence ID" value="GAG70022.1"/>
    <property type="molecule type" value="Genomic_DNA"/>
</dbReference>
<reference evidence="2" key="1">
    <citation type="journal article" date="2014" name="Front. Microbiol.">
        <title>High frequency of phylogenetically diverse reductive dehalogenase-homologous genes in deep subseafloor sedimentary metagenomes.</title>
        <authorList>
            <person name="Kawai M."/>
            <person name="Futagami T."/>
            <person name="Toyoda A."/>
            <person name="Takaki Y."/>
            <person name="Nishi S."/>
            <person name="Hori S."/>
            <person name="Arai W."/>
            <person name="Tsubouchi T."/>
            <person name="Morono Y."/>
            <person name="Uchiyama I."/>
            <person name="Ito T."/>
            <person name="Fujiyama A."/>
            <person name="Inagaki F."/>
            <person name="Takami H."/>
        </authorList>
    </citation>
    <scope>NUCLEOTIDE SEQUENCE</scope>
    <source>
        <strain evidence="2">Expedition CK06-06</strain>
    </source>
</reference>
<organism evidence="2">
    <name type="scientific">marine sediment metagenome</name>
    <dbReference type="NCBI Taxonomy" id="412755"/>
    <lineage>
        <taxon>unclassified sequences</taxon>
        <taxon>metagenomes</taxon>
        <taxon>ecological metagenomes</taxon>
    </lineage>
</organism>
<feature type="domain" description="Schlafen AlbA-2" evidence="1">
    <location>
        <begin position="13"/>
        <end position="142"/>
    </location>
</feature>
<dbReference type="Pfam" id="PF04326">
    <property type="entry name" value="SLFN_AlbA_2"/>
    <property type="match status" value="1"/>
</dbReference>
<gene>
    <name evidence="2" type="ORF">S01H4_01594</name>
</gene>
<dbReference type="InterPro" id="IPR007421">
    <property type="entry name" value="Schlafen_AlbA_2_dom"/>
</dbReference>